<evidence type="ECO:0000256" key="3">
    <source>
        <dbReference type="ARBA" id="ARBA00022777"/>
    </source>
</evidence>
<evidence type="ECO:0000256" key="1">
    <source>
        <dbReference type="ARBA" id="ARBA00022679"/>
    </source>
</evidence>
<dbReference type="PANTHER" id="PTHR12358">
    <property type="entry name" value="SPHINGOSINE KINASE"/>
    <property type="match status" value="1"/>
</dbReference>
<dbReference type="Pfam" id="PF19279">
    <property type="entry name" value="YegS_C"/>
    <property type="match status" value="1"/>
</dbReference>
<sequence>MASHYIHFIVNPISGGGTHNINAQMIRNFFPSYVVVVEYTQYKGHAMALATAAMENDPYCIVACGGDGTVNEVASCLVKSKIILGIIPVGSGNGLASHLKIPKQIDRAMDIISKGRTIRIDAGKANNYYFFSNMGIAIDGMIIKKYEKAKRKKLMAYAWASFVAAFEYRTAETLLNINGQNMWIEPMLLFISNSNEMGYGMSLTPRASLTDGKLDIFMVPKINFFEKLQLAFSILKGTTESFKKARMIKCDTMNIVVPKKIFIDAQIDGEYHYLKTNKVYVTILKESLSVAF</sequence>
<protein>
    <recommendedName>
        <fullName evidence="5">DAGKc domain-containing protein</fullName>
    </recommendedName>
</protein>
<keyword evidence="3" id="KW-0418">Kinase</keyword>
<dbReference type="SMART" id="SM00046">
    <property type="entry name" value="DAGKc"/>
    <property type="match status" value="1"/>
</dbReference>
<dbReference type="Proteomes" id="UP000655016">
    <property type="component" value="Unassembled WGS sequence"/>
</dbReference>
<dbReference type="RefSeq" id="WP_163394701.1">
    <property type="nucleotide sequence ID" value="NZ_BMKP01000005.1"/>
</dbReference>
<dbReference type="InterPro" id="IPR045540">
    <property type="entry name" value="YegS/DAGK_C"/>
</dbReference>
<dbReference type="EMBL" id="BMKP01000005">
    <property type="protein sequence ID" value="GGF14665.1"/>
    <property type="molecule type" value="Genomic_DNA"/>
</dbReference>
<name>A0ABQ1UCS1_9FLAO</name>
<proteinExistence type="predicted"/>
<evidence type="ECO:0000313" key="7">
    <source>
        <dbReference type="Proteomes" id="UP000655016"/>
    </source>
</evidence>
<comment type="caution">
    <text evidence="6">The sequence shown here is derived from an EMBL/GenBank/DDBJ whole genome shotgun (WGS) entry which is preliminary data.</text>
</comment>
<dbReference type="Gene3D" id="2.60.200.40">
    <property type="match status" value="1"/>
</dbReference>
<accession>A0ABQ1UCS1</accession>
<dbReference type="InterPro" id="IPR016064">
    <property type="entry name" value="NAD/diacylglycerol_kinase_sf"/>
</dbReference>
<organism evidence="6 7">
    <name type="scientific">Flavobacterium limi</name>
    <dbReference type="NCBI Taxonomy" id="2045105"/>
    <lineage>
        <taxon>Bacteria</taxon>
        <taxon>Pseudomonadati</taxon>
        <taxon>Bacteroidota</taxon>
        <taxon>Flavobacteriia</taxon>
        <taxon>Flavobacteriales</taxon>
        <taxon>Flavobacteriaceae</taxon>
        <taxon>Flavobacterium</taxon>
    </lineage>
</organism>
<dbReference type="Pfam" id="PF00781">
    <property type="entry name" value="DAGK_cat"/>
    <property type="match status" value="1"/>
</dbReference>
<evidence type="ECO:0000256" key="4">
    <source>
        <dbReference type="ARBA" id="ARBA00022840"/>
    </source>
</evidence>
<evidence type="ECO:0000256" key="2">
    <source>
        <dbReference type="ARBA" id="ARBA00022741"/>
    </source>
</evidence>
<dbReference type="InterPro" id="IPR017438">
    <property type="entry name" value="ATP-NAD_kinase_N"/>
</dbReference>
<dbReference type="SUPFAM" id="SSF111331">
    <property type="entry name" value="NAD kinase/diacylglycerol kinase-like"/>
    <property type="match status" value="1"/>
</dbReference>
<gene>
    <name evidence="6" type="ORF">GCM10011518_25040</name>
</gene>
<dbReference type="InterPro" id="IPR001206">
    <property type="entry name" value="Diacylglycerol_kinase_cat_dom"/>
</dbReference>
<dbReference type="PROSITE" id="PS50146">
    <property type="entry name" value="DAGK"/>
    <property type="match status" value="1"/>
</dbReference>
<reference evidence="7" key="1">
    <citation type="journal article" date="2019" name="Int. J. Syst. Evol. Microbiol.">
        <title>The Global Catalogue of Microorganisms (GCM) 10K type strain sequencing project: providing services to taxonomists for standard genome sequencing and annotation.</title>
        <authorList>
            <consortium name="The Broad Institute Genomics Platform"/>
            <consortium name="The Broad Institute Genome Sequencing Center for Infectious Disease"/>
            <person name="Wu L."/>
            <person name="Ma J."/>
        </authorList>
    </citation>
    <scope>NUCLEOTIDE SEQUENCE [LARGE SCALE GENOMIC DNA]</scope>
    <source>
        <strain evidence="7">CGMCC 1.16060</strain>
    </source>
</reference>
<dbReference type="PANTHER" id="PTHR12358:SF106">
    <property type="entry name" value="LIPID KINASE YEGS"/>
    <property type="match status" value="1"/>
</dbReference>
<keyword evidence="4" id="KW-0067">ATP-binding</keyword>
<keyword evidence="2" id="KW-0547">Nucleotide-binding</keyword>
<evidence type="ECO:0000313" key="6">
    <source>
        <dbReference type="EMBL" id="GGF14665.1"/>
    </source>
</evidence>
<dbReference type="InterPro" id="IPR050187">
    <property type="entry name" value="Lipid_Phosphate_FormReg"/>
</dbReference>
<feature type="domain" description="DAGKc" evidence="5">
    <location>
        <begin position="1"/>
        <end position="129"/>
    </location>
</feature>
<dbReference type="Gene3D" id="3.40.50.10330">
    <property type="entry name" value="Probable inorganic polyphosphate/atp-NAD kinase, domain 1"/>
    <property type="match status" value="1"/>
</dbReference>
<keyword evidence="7" id="KW-1185">Reference proteome</keyword>
<evidence type="ECO:0000259" key="5">
    <source>
        <dbReference type="PROSITE" id="PS50146"/>
    </source>
</evidence>
<keyword evidence="1" id="KW-0808">Transferase</keyword>